<feature type="modified residue" description="4-aspartylphosphate" evidence="6">
    <location>
        <position position="1062"/>
    </location>
</feature>
<dbReference type="InterPro" id="IPR005467">
    <property type="entry name" value="His_kinase_dom"/>
</dbReference>
<dbReference type="GO" id="GO:0000155">
    <property type="term" value="F:phosphorelay sensor kinase activity"/>
    <property type="evidence" value="ECO:0007669"/>
    <property type="project" value="InterPro"/>
</dbReference>
<dbReference type="PANTHER" id="PTHR43547:SF2">
    <property type="entry name" value="HYBRID SIGNAL TRANSDUCTION HISTIDINE KINASE C"/>
    <property type="match status" value="1"/>
</dbReference>
<evidence type="ECO:0000256" key="6">
    <source>
        <dbReference type="PROSITE-ProRule" id="PRU00169"/>
    </source>
</evidence>
<feature type="domain" description="Histidine kinase" evidence="7">
    <location>
        <begin position="769"/>
        <end position="987"/>
    </location>
</feature>
<dbReference type="Pfam" id="PF02518">
    <property type="entry name" value="HATPase_c"/>
    <property type="match status" value="1"/>
</dbReference>
<dbReference type="SMART" id="SM00086">
    <property type="entry name" value="PAC"/>
    <property type="match status" value="2"/>
</dbReference>
<dbReference type="InterPro" id="IPR001610">
    <property type="entry name" value="PAC"/>
</dbReference>
<feature type="domain" description="PAC" evidence="9">
    <location>
        <begin position="83"/>
        <end position="135"/>
    </location>
</feature>
<dbReference type="SUPFAM" id="SSF52172">
    <property type="entry name" value="CheY-like"/>
    <property type="match status" value="1"/>
</dbReference>
<keyword evidence="5" id="KW-0418">Kinase</keyword>
<evidence type="ECO:0000256" key="2">
    <source>
        <dbReference type="ARBA" id="ARBA00012438"/>
    </source>
</evidence>
<dbReference type="Pfam" id="PF08448">
    <property type="entry name" value="PAS_4"/>
    <property type="match status" value="2"/>
</dbReference>
<dbReference type="SUPFAM" id="SSF55785">
    <property type="entry name" value="PYP-like sensor domain (PAS domain)"/>
    <property type="match status" value="2"/>
</dbReference>
<proteinExistence type="predicted"/>
<comment type="catalytic activity">
    <reaction evidence="1">
        <text>ATP + protein L-histidine = ADP + protein N-phospho-L-histidine.</text>
        <dbReference type="EC" id="2.7.13.3"/>
    </reaction>
</comment>
<dbReference type="SMART" id="SM00387">
    <property type="entry name" value="HATPase_c"/>
    <property type="match status" value="1"/>
</dbReference>
<dbReference type="CDD" id="cd00082">
    <property type="entry name" value="HisKA"/>
    <property type="match status" value="1"/>
</dbReference>
<dbReference type="CDD" id="cd00075">
    <property type="entry name" value="HATPase"/>
    <property type="match status" value="1"/>
</dbReference>
<dbReference type="EMBL" id="CP011125">
    <property type="protein sequence ID" value="AKF10177.1"/>
    <property type="molecule type" value="Genomic_DNA"/>
</dbReference>
<accession>A0A0F6W8P9</accession>
<evidence type="ECO:0000256" key="3">
    <source>
        <dbReference type="ARBA" id="ARBA00022553"/>
    </source>
</evidence>
<feature type="domain" description="Response regulatory" evidence="8">
    <location>
        <begin position="1013"/>
        <end position="1131"/>
    </location>
</feature>
<dbReference type="InterPro" id="IPR003594">
    <property type="entry name" value="HATPase_dom"/>
</dbReference>
<dbReference type="InterPro" id="IPR000700">
    <property type="entry name" value="PAS-assoc_C"/>
</dbReference>
<protein>
    <recommendedName>
        <fullName evidence="2">histidine kinase</fullName>
        <ecNumber evidence="2">2.7.13.3</ecNumber>
    </recommendedName>
</protein>
<evidence type="ECO:0000256" key="4">
    <source>
        <dbReference type="ARBA" id="ARBA00022679"/>
    </source>
</evidence>
<dbReference type="Proteomes" id="UP000034883">
    <property type="component" value="Chromosome"/>
</dbReference>
<evidence type="ECO:0000259" key="8">
    <source>
        <dbReference type="PROSITE" id="PS50110"/>
    </source>
</evidence>
<dbReference type="Gene3D" id="3.30.450.40">
    <property type="match status" value="3"/>
</dbReference>
<dbReference type="GO" id="GO:0032259">
    <property type="term" value="P:methylation"/>
    <property type="evidence" value="ECO:0007669"/>
    <property type="project" value="UniProtKB-KW"/>
</dbReference>
<dbReference type="GO" id="GO:0008168">
    <property type="term" value="F:methyltransferase activity"/>
    <property type="evidence" value="ECO:0007669"/>
    <property type="project" value="UniProtKB-KW"/>
</dbReference>
<organism evidence="10 11">
    <name type="scientific">Sandaracinus amylolyticus</name>
    <dbReference type="NCBI Taxonomy" id="927083"/>
    <lineage>
        <taxon>Bacteria</taxon>
        <taxon>Pseudomonadati</taxon>
        <taxon>Myxococcota</taxon>
        <taxon>Polyangia</taxon>
        <taxon>Polyangiales</taxon>
        <taxon>Sandaracinaceae</taxon>
        <taxon>Sandaracinus</taxon>
    </lineage>
</organism>
<dbReference type="SUPFAM" id="SSF55874">
    <property type="entry name" value="ATPase domain of HSP90 chaperone/DNA topoisomerase II/histidine kinase"/>
    <property type="match status" value="1"/>
</dbReference>
<dbReference type="PROSITE" id="PS50109">
    <property type="entry name" value="HIS_KIN"/>
    <property type="match status" value="1"/>
</dbReference>
<dbReference type="SUPFAM" id="SSF47384">
    <property type="entry name" value="Homodimeric domain of signal transducing histidine kinase"/>
    <property type="match status" value="1"/>
</dbReference>
<dbReference type="Pfam" id="PF01590">
    <property type="entry name" value="GAF"/>
    <property type="match status" value="1"/>
</dbReference>
<dbReference type="SUPFAM" id="SSF55781">
    <property type="entry name" value="GAF domain-like"/>
    <property type="match status" value="3"/>
</dbReference>
<dbReference type="InterPro" id="IPR004358">
    <property type="entry name" value="Sig_transdc_His_kin-like_C"/>
</dbReference>
<dbReference type="STRING" id="927083.DB32_007326"/>
<dbReference type="RefSeq" id="WP_053237160.1">
    <property type="nucleotide sequence ID" value="NZ_CP011125.1"/>
</dbReference>
<evidence type="ECO:0000313" key="11">
    <source>
        <dbReference type="Proteomes" id="UP000034883"/>
    </source>
</evidence>
<dbReference type="Gene3D" id="3.40.50.2300">
    <property type="match status" value="1"/>
</dbReference>
<keyword evidence="11" id="KW-1185">Reference proteome</keyword>
<dbReference type="InterPro" id="IPR036890">
    <property type="entry name" value="HATPase_C_sf"/>
</dbReference>
<evidence type="ECO:0000313" key="10">
    <source>
        <dbReference type="EMBL" id="AKF10177.1"/>
    </source>
</evidence>
<dbReference type="Pfam" id="PF00072">
    <property type="entry name" value="Response_reg"/>
    <property type="match status" value="1"/>
</dbReference>
<dbReference type="InterPro" id="IPR011006">
    <property type="entry name" value="CheY-like_superfamily"/>
</dbReference>
<dbReference type="SMART" id="SM00448">
    <property type="entry name" value="REC"/>
    <property type="match status" value="1"/>
</dbReference>
<dbReference type="PROSITE" id="PS50113">
    <property type="entry name" value="PAC"/>
    <property type="match status" value="1"/>
</dbReference>
<dbReference type="Gene3D" id="3.30.565.10">
    <property type="entry name" value="Histidine kinase-like ATPase, C-terminal domain"/>
    <property type="match status" value="1"/>
</dbReference>
<gene>
    <name evidence="10" type="ORF">DB32_007326</name>
</gene>
<dbReference type="Pfam" id="PF13185">
    <property type="entry name" value="GAF_2"/>
    <property type="match status" value="1"/>
</dbReference>
<dbReference type="InterPro" id="IPR029016">
    <property type="entry name" value="GAF-like_dom_sf"/>
</dbReference>
<dbReference type="Gene3D" id="3.30.450.20">
    <property type="entry name" value="PAS domain"/>
    <property type="match status" value="2"/>
</dbReference>
<dbReference type="Pfam" id="PF00512">
    <property type="entry name" value="HisKA"/>
    <property type="match status" value="1"/>
</dbReference>
<evidence type="ECO:0000256" key="5">
    <source>
        <dbReference type="ARBA" id="ARBA00022777"/>
    </source>
</evidence>
<keyword evidence="10" id="KW-0489">Methyltransferase</keyword>
<dbReference type="InterPro" id="IPR035965">
    <property type="entry name" value="PAS-like_dom_sf"/>
</dbReference>
<evidence type="ECO:0000259" key="9">
    <source>
        <dbReference type="PROSITE" id="PS50113"/>
    </source>
</evidence>
<dbReference type="OrthoDB" id="5377120at2"/>
<dbReference type="KEGG" id="samy:DB32_007326"/>
<dbReference type="InterPro" id="IPR001789">
    <property type="entry name" value="Sig_transdc_resp-reg_receiver"/>
</dbReference>
<dbReference type="InterPro" id="IPR013656">
    <property type="entry name" value="PAS_4"/>
</dbReference>
<dbReference type="InterPro" id="IPR003661">
    <property type="entry name" value="HisK_dim/P_dom"/>
</dbReference>
<dbReference type="PRINTS" id="PR00344">
    <property type="entry name" value="BCTRLSENSOR"/>
</dbReference>
<dbReference type="SMART" id="SM00388">
    <property type="entry name" value="HisKA"/>
    <property type="match status" value="1"/>
</dbReference>
<dbReference type="InterPro" id="IPR003018">
    <property type="entry name" value="GAF"/>
</dbReference>
<evidence type="ECO:0000259" key="7">
    <source>
        <dbReference type="PROSITE" id="PS50109"/>
    </source>
</evidence>
<dbReference type="CDD" id="cd17580">
    <property type="entry name" value="REC_2_DhkD-like"/>
    <property type="match status" value="1"/>
</dbReference>
<dbReference type="NCBIfam" id="TIGR00229">
    <property type="entry name" value="sensory_box"/>
    <property type="match status" value="1"/>
</dbReference>
<dbReference type="PROSITE" id="PS50110">
    <property type="entry name" value="RESPONSE_REGULATORY"/>
    <property type="match status" value="1"/>
</dbReference>
<dbReference type="EC" id="2.7.13.3" evidence="2"/>
<dbReference type="InterPro" id="IPR036097">
    <property type="entry name" value="HisK_dim/P_sf"/>
</dbReference>
<keyword evidence="3 6" id="KW-0597">Phosphoprotein</keyword>
<name>A0A0F6W8P9_9BACT</name>
<evidence type="ECO:0000256" key="1">
    <source>
        <dbReference type="ARBA" id="ARBA00000085"/>
    </source>
</evidence>
<dbReference type="FunFam" id="3.30.565.10:FF:000006">
    <property type="entry name" value="Sensor histidine kinase WalK"/>
    <property type="match status" value="1"/>
</dbReference>
<sequence>MNGPGEPANDLSAALADIMELVPTRIAYIDAGERFRFANRAYVAWHGRGVDEVVGHTAREVLGETAYAIVHEHIRGALAGETQRFDTEIPYAERGARWVEVVYLPRRADDGRVHGFVVTVTDITDRKNAASEVERGRARIQHAFTQLPAIVSLALGPDHVLAAMSPSAIEALGPLAALGRPLRDVVEELGMGAPVLALYDRVYREGAVVRTPATHYVLHGRERVFDSTYQPLRDEHGGIEGVISFSLDVTERALAARRRDLLASVGSALAETRTPDATLACLADAVVPTLADRAIVHRRDEDGTVRRVVERASDAPAPTRDVAAIADVIDRAEAIASSEVIVVPLALGGGTRGALELTRAQGSGRVHASEDVALAHEIARLGETALDRAHAHAALEEARANDAFLAEAAHILSASLDVDETLRRIARLAVPMLGDLCVLGVVERDGRHRQVAEAADDDAQEARLRALRRWSEHPLAPIASAIERPGDEPAITELDDALVDRMARDPEELAILRELGARTSLAVPIAAHGRTLAVLHLGMARSGRRHGPRHRALAMRLAARAAISLENAHLYTEAREAATERARDAQRLRALADISRVFAEVSLDPELAYDAIARIAAQKLGDLAAINLLSHDGEWLETVALHHLDPAREALAHAIFTRPTPVEGSLNGEAVRTGKVVRMQHGPRDPHVATDAGRRYIDEAQAREVVAAPLEVRGRVIGTIAVTSEREGKSLDIELLEEIAHRAALLIENARLFRAAQDATRMRDELVATVSHELRTPLNAILGWAAIARARTEDATLITRALETIERNARAQAKLVDDLLDVARIVGGTMRLESADLEPELVARAAIDALRPAADARRVRIDLVAEDPCPRVRADASRLQQIVWNLVSNAVKFSRDDGHVRVTLRRNGDALEIVVEDDGIGIEPSFLPHVFERFRQARPTPGRGKGGVGLGLAIVRHLVEAHGGTVSVASDGRDRGTRFVVRLPARPDGADSATHALPEPSALNGVVRLDGVQVLLVEDDDDTREALRVALSAAGAEVVDARDGAEALRALDRAVPDVIVSDVAMPVLDGYGFLRAVRARPQVGGGNVPAIAMTAFARPEDAWRAREAGFQTHLAKPADPATVARAIAEMTPRRAR</sequence>
<keyword evidence="4 10" id="KW-0808">Transferase</keyword>
<dbReference type="CDD" id="cd00130">
    <property type="entry name" value="PAS"/>
    <property type="match status" value="1"/>
</dbReference>
<dbReference type="InterPro" id="IPR000014">
    <property type="entry name" value="PAS"/>
</dbReference>
<dbReference type="AlphaFoldDB" id="A0A0F6W8P9"/>
<dbReference type="PANTHER" id="PTHR43547">
    <property type="entry name" value="TWO-COMPONENT HISTIDINE KINASE"/>
    <property type="match status" value="1"/>
</dbReference>
<dbReference type="SMART" id="SM00065">
    <property type="entry name" value="GAF"/>
    <property type="match status" value="2"/>
</dbReference>
<dbReference type="Gene3D" id="1.10.287.130">
    <property type="match status" value="1"/>
</dbReference>
<reference evidence="10 11" key="1">
    <citation type="submission" date="2015-03" db="EMBL/GenBank/DDBJ databases">
        <title>Genome assembly of Sandaracinus amylolyticus DSM 53668.</title>
        <authorList>
            <person name="Sharma G."/>
            <person name="Subramanian S."/>
        </authorList>
    </citation>
    <scope>NUCLEOTIDE SEQUENCE [LARGE SCALE GENOMIC DNA]</scope>
    <source>
        <strain evidence="10 11">DSM 53668</strain>
    </source>
</reference>